<dbReference type="SMART" id="SM01131">
    <property type="entry name" value="DHHA2"/>
    <property type="match status" value="1"/>
</dbReference>
<dbReference type="InterPro" id="IPR004097">
    <property type="entry name" value="DHHA2"/>
</dbReference>
<evidence type="ECO:0000313" key="6">
    <source>
        <dbReference type="EMBL" id="KKU64013.1"/>
    </source>
</evidence>
<accession>A0A0G1UD11</accession>
<sequence length="307" mass="34744">MIYVTSYKSPDLDGVACSIGYAELVRQKGEVAKQVYYGKLGLETKFFVEKYGELPITHKEGGYVGGDRFVLLDTADPDAVDPEINPGQVLEVFDHRQLVFTEKFANATLHIELVGSCATLVTEEYRKNQLSPTLLTAQLLYGAIISNTINFKNKVTTDRDKTAAEWLKPIAGITDGFIKEMFDRKSQITPANLQETLLQDFSVKEIGEKRFGIAQLEITDLEKCVRENQEAIEVFLNRMKIEKELDFSLFTGIDIYEGYNILLAVDGESGKMFGEVLNLDLSNGRFRTESIIMRKEIWPKIKAYYES</sequence>
<proteinExistence type="predicted"/>
<keyword evidence="3" id="KW-0378">Hydrolase</keyword>
<dbReference type="InterPro" id="IPR038222">
    <property type="entry name" value="DHHA2_dom_sf"/>
</dbReference>
<dbReference type="EMBL" id="LCNV01000014">
    <property type="protein sequence ID" value="KKU64013.1"/>
    <property type="molecule type" value="Genomic_DNA"/>
</dbReference>
<dbReference type="PANTHER" id="PTHR47618">
    <property type="entry name" value="BIFUNCTIONAL OLIGORIBONUCLEASE AND PAP PHOSPHATASE NRNA"/>
    <property type="match status" value="1"/>
</dbReference>
<dbReference type="Gene3D" id="3.10.310.20">
    <property type="entry name" value="DHHA2 domain"/>
    <property type="match status" value="1"/>
</dbReference>
<reference evidence="6 7" key="1">
    <citation type="journal article" date="2015" name="Nature">
        <title>rRNA introns, odd ribosomes, and small enigmatic genomes across a large radiation of phyla.</title>
        <authorList>
            <person name="Brown C.T."/>
            <person name="Hug L.A."/>
            <person name="Thomas B.C."/>
            <person name="Sharon I."/>
            <person name="Castelle C.J."/>
            <person name="Singh A."/>
            <person name="Wilkins M.J."/>
            <person name="Williams K.H."/>
            <person name="Banfield J.F."/>
        </authorList>
    </citation>
    <scope>NUCLEOTIDE SEQUENCE [LARGE SCALE GENOMIC DNA]</scope>
</reference>
<keyword evidence="2" id="KW-0479">Metal-binding</keyword>
<evidence type="ECO:0000256" key="3">
    <source>
        <dbReference type="ARBA" id="ARBA00022801"/>
    </source>
</evidence>
<keyword evidence="4" id="KW-0464">Manganese</keyword>
<organism evidence="6 7">
    <name type="scientific">Candidatus Amesbacteria bacterium GW2011_GWA1_47_16</name>
    <dbReference type="NCBI Taxonomy" id="1618353"/>
    <lineage>
        <taxon>Bacteria</taxon>
        <taxon>Candidatus Amesiibacteriota</taxon>
    </lineage>
</organism>
<comment type="caution">
    <text evidence="6">The sequence shown here is derived from an EMBL/GenBank/DDBJ whole genome shotgun (WGS) entry which is preliminary data.</text>
</comment>
<evidence type="ECO:0000313" key="7">
    <source>
        <dbReference type="Proteomes" id="UP000034364"/>
    </source>
</evidence>
<dbReference type="Proteomes" id="UP000034364">
    <property type="component" value="Unassembled WGS sequence"/>
</dbReference>
<protein>
    <submittedName>
        <fullName evidence="6">Inorganic diphosphatase</fullName>
    </submittedName>
</protein>
<evidence type="ECO:0000256" key="4">
    <source>
        <dbReference type="ARBA" id="ARBA00023211"/>
    </source>
</evidence>
<comment type="cofactor">
    <cofactor evidence="1">
        <name>Mn(2+)</name>
        <dbReference type="ChEBI" id="CHEBI:29035"/>
    </cofactor>
</comment>
<gene>
    <name evidence="6" type="ORF">UX87_C0014G0013</name>
</gene>
<dbReference type="InterPro" id="IPR001667">
    <property type="entry name" value="DDH_dom"/>
</dbReference>
<dbReference type="GO" id="GO:0005737">
    <property type="term" value="C:cytoplasm"/>
    <property type="evidence" value="ECO:0007669"/>
    <property type="project" value="InterPro"/>
</dbReference>
<dbReference type="GO" id="GO:0046872">
    <property type="term" value="F:metal ion binding"/>
    <property type="evidence" value="ECO:0007669"/>
    <property type="project" value="UniProtKB-KW"/>
</dbReference>
<dbReference type="AlphaFoldDB" id="A0A0G1UD11"/>
<dbReference type="InterPro" id="IPR038763">
    <property type="entry name" value="DHH_sf"/>
</dbReference>
<dbReference type="Pfam" id="PF02833">
    <property type="entry name" value="DHHA2"/>
    <property type="match status" value="1"/>
</dbReference>
<dbReference type="InterPro" id="IPR051319">
    <property type="entry name" value="Oligoribo/pAp-PDE_c-di-AMP_PDE"/>
</dbReference>
<evidence type="ECO:0000256" key="2">
    <source>
        <dbReference type="ARBA" id="ARBA00022723"/>
    </source>
</evidence>
<name>A0A0G1UD11_9BACT</name>
<dbReference type="PANTHER" id="PTHR47618:SF1">
    <property type="entry name" value="BIFUNCTIONAL OLIGORIBONUCLEASE AND PAP PHOSPHATASE NRNA"/>
    <property type="match status" value="1"/>
</dbReference>
<dbReference type="SUPFAM" id="SSF64182">
    <property type="entry name" value="DHH phosphoesterases"/>
    <property type="match status" value="1"/>
</dbReference>
<evidence type="ECO:0000256" key="1">
    <source>
        <dbReference type="ARBA" id="ARBA00001936"/>
    </source>
</evidence>
<dbReference type="Pfam" id="PF01368">
    <property type="entry name" value="DHH"/>
    <property type="match status" value="1"/>
</dbReference>
<dbReference type="GO" id="GO:0016462">
    <property type="term" value="F:pyrophosphatase activity"/>
    <property type="evidence" value="ECO:0007669"/>
    <property type="project" value="InterPro"/>
</dbReference>
<evidence type="ECO:0000259" key="5">
    <source>
        <dbReference type="SMART" id="SM01131"/>
    </source>
</evidence>
<dbReference type="Gene3D" id="3.90.1640.10">
    <property type="entry name" value="inorganic pyrophosphatase (n-terminal core)"/>
    <property type="match status" value="1"/>
</dbReference>
<feature type="domain" description="DHHA2" evidence="5">
    <location>
        <begin position="178"/>
        <end position="305"/>
    </location>
</feature>